<keyword evidence="4 6" id="KW-1133">Transmembrane helix</keyword>
<dbReference type="AlphaFoldDB" id="A0A1B9QX33"/>
<sequence length="197" mass="21325">MNSVFFAMVVFAFVGSVTPGPVNLLATSTAINRGVEDALKHVAGASIAYAFVVFVSGSVMQSIVILLPQLEVMMKLSGSVFLVYLAVKIYTAPTDNMKIESPSLMIWWSGALTQILNPKAWLVAMSGVSLYVIGQDNAQLSLFLFTSVSLFACFIGVGIWAVIGRVLAKKLENPTKQRQFNRVMAVLLAVSVAMIWL</sequence>
<dbReference type="EMBL" id="MAJZ01000652">
    <property type="protein sequence ID" value="OCH74442.1"/>
    <property type="molecule type" value="Genomic_DNA"/>
</dbReference>
<organism evidence="7 8">
    <name type="scientific">Vibrio genomosp. F10</name>
    <dbReference type="NCBI Taxonomy" id="723171"/>
    <lineage>
        <taxon>Bacteria</taxon>
        <taxon>Pseudomonadati</taxon>
        <taxon>Pseudomonadota</taxon>
        <taxon>Gammaproteobacteria</taxon>
        <taxon>Vibrionales</taxon>
        <taxon>Vibrionaceae</taxon>
        <taxon>Vibrio</taxon>
    </lineage>
</organism>
<proteinExistence type="predicted"/>
<evidence type="ECO:0000313" key="8">
    <source>
        <dbReference type="Proteomes" id="UP000093173"/>
    </source>
</evidence>
<reference evidence="8" key="1">
    <citation type="submission" date="2016-06" db="EMBL/GenBank/DDBJ databases">
        <authorList>
            <person name="Hehemann J.-H."/>
            <person name="Arevalo P."/>
            <person name="Datta M.S."/>
            <person name="Polz M.F."/>
        </authorList>
    </citation>
    <scope>NUCLEOTIDE SEQUENCE [LARGE SCALE GENOMIC DNA]</scope>
    <source>
        <strain evidence="8">9CSC122</strain>
    </source>
</reference>
<feature type="transmembrane region" description="Helical" evidence="6">
    <location>
        <begin position="115"/>
        <end position="134"/>
    </location>
</feature>
<dbReference type="GO" id="GO:0015171">
    <property type="term" value="F:amino acid transmembrane transporter activity"/>
    <property type="evidence" value="ECO:0007669"/>
    <property type="project" value="TreeGrafter"/>
</dbReference>
<evidence type="ECO:0000256" key="1">
    <source>
        <dbReference type="ARBA" id="ARBA00004651"/>
    </source>
</evidence>
<keyword evidence="3 6" id="KW-0812">Transmembrane</keyword>
<dbReference type="Proteomes" id="UP000093173">
    <property type="component" value="Unassembled WGS sequence"/>
</dbReference>
<dbReference type="InterPro" id="IPR001123">
    <property type="entry name" value="LeuE-type"/>
</dbReference>
<gene>
    <name evidence="7" type="ORF">A6E14_12745</name>
</gene>
<accession>A0A1B9QX33</accession>
<keyword evidence="8" id="KW-1185">Reference proteome</keyword>
<evidence type="ECO:0000256" key="3">
    <source>
        <dbReference type="ARBA" id="ARBA00022692"/>
    </source>
</evidence>
<evidence type="ECO:0000256" key="6">
    <source>
        <dbReference type="SAM" id="Phobius"/>
    </source>
</evidence>
<keyword evidence="5 6" id="KW-0472">Membrane</keyword>
<dbReference type="PANTHER" id="PTHR30086:SF20">
    <property type="entry name" value="ARGININE EXPORTER PROTEIN ARGO-RELATED"/>
    <property type="match status" value="1"/>
</dbReference>
<evidence type="ECO:0000256" key="2">
    <source>
        <dbReference type="ARBA" id="ARBA00022475"/>
    </source>
</evidence>
<name>A0A1B9QX33_9VIBR</name>
<evidence type="ECO:0000313" key="7">
    <source>
        <dbReference type="EMBL" id="OCH74442.1"/>
    </source>
</evidence>
<protein>
    <submittedName>
        <fullName evidence="7">Transporter</fullName>
    </submittedName>
</protein>
<evidence type="ECO:0000256" key="5">
    <source>
        <dbReference type="ARBA" id="ARBA00023136"/>
    </source>
</evidence>
<feature type="transmembrane region" description="Helical" evidence="6">
    <location>
        <begin position="140"/>
        <end position="168"/>
    </location>
</feature>
<evidence type="ECO:0000256" key="4">
    <source>
        <dbReference type="ARBA" id="ARBA00022989"/>
    </source>
</evidence>
<dbReference type="GO" id="GO:0005886">
    <property type="term" value="C:plasma membrane"/>
    <property type="evidence" value="ECO:0007669"/>
    <property type="project" value="UniProtKB-SubCell"/>
</dbReference>
<dbReference type="RefSeq" id="WP_017034840.1">
    <property type="nucleotide sequence ID" value="NZ_JBNGCH010000652.1"/>
</dbReference>
<comment type="subcellular location">
    <subcellularLocation>
        <location evidence="1">Cell membrane</location>
        <topology evidence="1">Multi-pass membrane protein</topology>
    </subcellularLocation>
</comment>
<dbReference type="Pfam" id="PF01810">
    <property type="entry name" value="LysE"/>
    <property type="match status" value="1"/>
</dbReference>
<keyword evidence="2" id="KW-1003">Cell membrane</keyword>
<dbReference type="PANTHER" id="PTHR30086">
    <property type="entry name" value="ARGININE EXPORTER PROTEIN ARGO"/>
    <property type="match status" value="1"/>
</dbReference>
<dbReference type="GO" id="GO:0033228">
    <property type="term" value="P:cysteine export across plasma membrane"/>
    <property type="evidence" value="ECO:0007669"/>
    <property type="project" value="TreeGrafter"/>
</dbReference>
<comment type="caution">
    <text evidence="7">The sequence shown here is derived from an EMBL/GenBank/DDBJ whole genome shotgun (WGS) entry which is preliminary data.</text>
</comment>
<feature type="transmembrane region" description="Helical" evidence="6">
    <location>
        <begin position="43"/>
        <end position="67"/>
    </location>
</feature>